<gene>
    <name evidence="8" type="ORF">AWRI3579_g929</name>
</gene>
<dbReference type="FunCoup" id="A0A1E5RPK7">
    <property type="interactions" value="27"/>
</dbReference>
<dbReference type="SUPFAM" id="SSF54001">
    <property type="entry name" value="Cysteine proteinases"/>
    <property type="match status" value="1"/>
</dbReference>
<comment type="similarity">
    <text evidence="1">Belongs to the peptidase C2 family. PalB/RIM13 subfamily.</text>
</comment>
<comment type="caution">
    <text evidence="8">The sequence shown here is derived from an EMBL/GenBank/DDBJ whole genome shotgun (WGS) entry which is preliminary data.</text>
</comment>
<keyword evidence="2 8" id="KW-0645">Protease</keyword>
<feature type="domain" description="Calpain catalytic" evidence="7">
    <location>
        <begin position="102"/>
        <end position="366"/>
    </location>
</feature>
<dbReference type="PANTHER" id="PTHR46143:SF1">
    <property type="entry name" value="CALPAIN-7"/>
    <property type="match status" value="1"/>
</dbReference>
<dbReference type="OrthoDB" id="167576at2759"/>
<keyword evidence="4" id="KW-0788">Thiol protease</keyword>
<dbReference type="GO" id="GO:0004198">
    <property type="term" value="F:calcium-dependent cysteine-type endopeptidase activity"/>
    <property type="evidence" value="ECO:0007669"/>
    <property type="project" value="InterPro"/>
</dbReference>
<proteinExistence type="inferred from homology"/>
<dbReference type="STRING" id="56408.A0A1E5RPK7"/>
<dbReference type="AlphaFoldDB" id="A0A1E5RPK7"/>
<evidence type="ECO:0000259" key="7">
    <source>
        <dbReference type="SMART" id="SM00230"/>
    </source>
</evidence>
<organism evidence="8 9">
    <name type="scientific">Hanseniaspora osmophila</name>
    <dbReference type="NCBI Taxonomy" id="56408"/>
    <lineage>
        <taxon>Eukaryota</taxon>
        <taxon>Fungi</taxon>
        <taxon>Dikarya</taxon>
        <taxon>Ascomycota</taxon>
        <taxon>Saccharomycotina</taxon>
        <taxon>Saccharomycetes</taxon>
        <taxon>Saccharomycodales</taxon>
        <taxon>Saccharomycodaceae</taxon>
        <taxon>Hanseniaspora</taxon>
    </lineage>
</organism>
<dbReference type="InterPro" id="IPR038765">
    <property type="entry name" value="Papain-like_cys_pep_sf"/>
</dbReference>
<feature type="region of interest" description="Disordered" evidence="6">
    <location>
        <begin position="1"/>
        <end position="33"/>
    </location>
</feature>
<evidence type="ECO:0000256" key="2">
    <source>
        <dbReference type="ARBA" id="ARBA00022670"/>
    </source>
</evidence>
<keyword evidence="3" id="KW-0378">Hydrolase</keyword>
<dbReference type="PANTHER" id="PTHR46143">
    <property type="entry name" value="CALPAIN-7"/>
    <property type="match status" value="1"/>
</dbReference>
<dbReference type="InterPro" id="IPR051297">
    <property type="entry name" value="PalB/RIM13"/>
</dbReference>
<evidence type="ECO:0000256" key="1">
    <source>
        <dbReference type="ARBA" id="ARBA00010193"/>
    </source>
</evidence>
<evidence type="ECO:0000313" key="8">
    <source>
        <dbReference type="EMBL" id="OEJ88623.1"/>
    </source>
</evidence>
<dbReference type="SMART" id="SM00230">
    <property type="entry name" value="CysPc"/>
    <property type="match status" value="1"/>
</dbReference>
<protein>
    <recommendedName>
        <fullName evidence="5">Cysteine protease RIM13</fullName>
    </recommendedName>
</protein>
<dbReference type="Proteomes" id="UP000095728">
    <property type="component" value="Unassembled WGS sequence"/>
</dbReference>
<dbReference type="EMBL" id="LPNM01000005">
    <property type="protein sequence ID" value="OEJ88623.1"/>
    <property type="molecule type" value="Genomic_DNA"/>
</dbReference>
<name>A0A1E5RPK7_9ASCO</name>
<dbReference type="InterPro" id="IPR001300">
    <property type="entry name" value="Peptidase_C2_calpain_cat"/>
</dbReference>
<evidence type="ECO:0000256" key="3">
    <source>
        <dbReference type="ARBA" id="ARBA00022801"/>
    </source>
</evidence>
<accession>A0A1E5RPK7</accession>
<dbReference type="InParanoid" id="A0A1E5RPK7"/>
<reference evidence="9" key="1">
    <citation type="journal article" date="2016" name="Genome Announc.">
        <title>Genome sequences of three species of Hanseniaspora isolated from spontaneous wine fermentations.</title>
        <authorList>
            <person name="Sternes P.R."/>
            <person name="Lee D."/>
            <person name="Kutyna D.R."/>
            <person name="Borneman A.R."/>
        </authorList>
    </citation>
    <scope>NUCLEOTIDE SEQUENCE [LARGE SCALE GENOMIC DNA]</scope>
    <source>
        <strain evidence="9">AWRI3579</strain>
    </source>
</reference>
<keyword evidence="9" id="KW-1185">Reference proteome</keyword>
<evidence type="ECO:0000256" key="6">
    <source>
        <dbReference type="SAM" id="MobiDB-lite"/>
    </source>
</evidence>
<evidence type="ECO:0000256" key="4">
    <source>
        <dbReference type="ARBA" id="ARBA00022807"/>
    </source>
</evidence>
<evidence type="ECO:0000256" key="5">
    <source>
        <dbReference type="ARBA" id="ARBA00042255"/>
    </source>
</evidence>
<feature type="compositionally biased region" description="Low complexity" evidence="6">
    <location>
        <begin position="22"/>
        <end position="33"/>
    </location>
</feature>
<dbReference type="GO" id="GO:0006508">
    <property type="term" value="P:proteolysis"/>
    <property type="evidence" value="ECO:0007669"/>
    <property type="project" value="UniProtKB-KW"/>
</dbReference>
<evidence type="ECO:0000313" key="9">
    <source>
        <dbReference type="Proteomes" id="UP000095728"/>
    </source>
</evidence>
<sequence length="751" mass="84602">MDIYDLQVNSNRKGGGGGGGAQQSNSQTQANQPPLWSDLNDIRWQIYTSSSQNTKNTLSVSIVGPKLKDNCPRALQKALLKLLQCHAELPLQERFLWLSSFYLQRAYPPISLEETGGYTPHFLIEETGVSLDSKDFPEYKINKPLLSSSAPKTGTPNLIRQHRKIGDCSFVCSLINLQRANELLPYLASKNVPGTYMVNFHFNGSDDRLVCTTNVAHIPTTDSNDQLGLYSSEENHKILELAYLKLKGSSYNHIGSNTAIDTFLLAGFIPETLKIRDLASWAKLLQFYKSGLCTVAFGTKAAFANASCEFISGHDYAVHDFSGSQISLTNPWAPEVPIVIKQWSTFTEYFDVAYISWNAKKMFKFHEKIHFSYNAETNNKSIRSTLNKPAFLIANDSLNNETVYVLLEKHLSQEHPGIHLELVNDSIDVSNLTKYKNNTGFHLLKVSIDSITEKRVCCFSELSVRFTLHIYSLSKSITIKKANDKNVISVTNVFLENYTFENDKYCMNQTYKLDFADANDENKHCNTDGSENVVLCTVQLLATKSHINFQLYHLNDFALERPLISEHAYEFEMQTSPQIPLARNKQYKLICSAKDAYCGAEFVLGCSTNKRSIRPKLSEYYNYFGGLFKTSFSATDFVVKDIGDGTKLSVLLKSEMGSCHDMWNIRLFNVSCKKKHLDWSIRVVDQEYGHSLLSNSSGCSTFTSNTAANVVVNKNGAVSRKVTFEMTLLEKIDPRSTHLLMEIGTQYKLSK</sequence>